<name>A0ABT8VXD9_9GAMM</name>
<dbReference type="RefSeq" id="WP_302908809.1">
    <property type="nucleotide sequence ID" value="NZ_JAUMIS010000001.1"/>
</dbReference>
<keyword evidence="2" id="KW-1133">Transmembrane helix</keyword>
<keyword evidence="5" id="KW-1185">Reference proteome</keyword>
<accession>A0ABT8VXD9</accession>
<proteinExistence type="predicted"/>
<evidence type="ECO:0000256" key="1">
    <source>
        <dbReference type="SAM" id="MobiDB-lite"/>
    </source>
</evidence>
<evidence type="ECO:0000313" key="5">
    <source>
        <dbReference type="Proteomes" id="UP001168640"/>
    </source>
</evidence>
<dbReference type="Proteomes" id="UP001168640">
    <property type="component" value="Unassembled WGS sequence"/>
</dbReference>
<dbReference type="InterPro" id="IPR011528">
    <property type="entry name" value="NERD"/>
</dbReference>
<sequence>MDLSPAYQPLIAALWYLLPLAMMAGLIKSPWLKGKFGEFLVNLSARWFLDKSQYHLIKNVTLPSEDGSTQIDHVLISEFGVFVVETKNMKGWIFGGPHQRFWTQKIYRSNHKFQNPLHQNYKHVKTVQTLLGLGDHQMYSVVVFVGGSTFKTPMPENVTQGLGYVRYIKSQRDLVLSQEQVAEVREKMASGRLRESFATDRAHVRHVRGLVAERYGDAPRRPNWESRKLLVFPVLLLGIGVIGVNAYSNFVSGAMEIGKKRSVEQRSESVPQPIPPQSQSASQTGSVAVARDASSGTSVQPDKQPPSELFLARQTCNALIAAAIGNHDPRLLRDRDKACNRYKVLQGEVR</sequence>
<feature type="transmembrane region" description="Helical" evidence="2">
    <location>
        <begin position="6"/>
        <end position="27"/>
    </location>
</feature>
<dbReference type="Pfam" id="PF08378">
    <property type="entry name" value="NERD"/>
    <property type="match status" value="1"/>
</dbReference>
<evidence type="ECO:0000313" key="4">
    <source>
        <dbReference type="EMBL" id="MDO3720663.1"/>
    </source>
</evidence>
<gene>
    <name evidence="4" type="ORF">QVZ43_02945</name>
</gene>
<organism evidence="4 5">
    <name type="scientific">Marinobacter suaedae</name>
    <dbReference type="NCBI Taxonomy" id="3057675"/>
    <lineage>
        <taxon>Bacteria</taxon>
        <taxon>Pseudomonadati</taxon>
        <taxon>Pseudomonadota</taxon>
        <taxon>Gammaproteobacteria</taxon>
        <taxon>Pseudomonadales</taxon>
        <taxon>Marinobacteraceae</taxon>
        <taxon>Marinobacter</taxon>
    </lineage>
</organism>
<feature type="domain" description="NERD" evidence="3">
    <location>
        <begin position="33"/>
        <end position="150"/>
    </location>
</feature>
<comment type="caution">
    <text evidence="4">The sequence shown here is derived from an EMBL/GenBank/DDBJ whole genome shotgun (WGS) entry which is preliminary data.</text>
</comment>
<evidence type="ECO:0000259" key="3">
    <source>
        <dbReference type="PROSITE" id="PS50965"/>
    </source>
</evidence>
<reference evidence="4" key="1">
    <citation type="submission" date="2023-07" db="EMBL/GenBank/DDBJ databases">
        <title>Marinobacter sp. chi1 genome sequencing and assembly.</title>
        <authorList>
            <person name="Park S."/>
        </authorList>
    </citation>
    <scope>NUCLEOTIDE SEQUENCE</scope>
    <source>
        <strain evidence="4">Chi1</strain>
    </source>
</reference>
<dbReference type="PROSITE" id="PS50965">
    <property type="entry name" value="NERD"/>
    <property type="match status" value="1"/>
</dbReference>
<feature type="region of interest" description="Disordered" evidence="1">
    <location>
        <begin position="262"/>
        <end position="306"/>
    </location>
</feature>
<keyword evidence="2" id="KW-0812">Transmembrane</keyword>
<dbReference type="EMBL" id="JAUMIS010000001">
    <property type="protein sequence ID" value="MDO3720663.1"/>
    <property type="molecule type" value="Genomic_DNA"/>
</dbReference>
<feature type="transmembrane region" description="Helical" evidence="2">
    <location>
        <begin position="229"/>
        <end position="247"/>
    </location>
</feature>
<keyword evidence="2" id="KW-0472">Membrane</keyword>
<evidence type="ECO:0000256" key="2">
    <source>
        <dbReference type="SAM" id="Phobius"/>
    </source>
</evidence>
<protein>
    <submittedName>
        <fullName evidence="4">Nuclease-related domain-containing protein</fullName>
    </submittedName>
</protein>